<accession>A0A4R2LGX0</accession>
<name>A0A4R2LGX0_9BACE</name>
<comment type="caution">
    <text evidence="1">The sequence shown here is derived from an EMBL/GenBank/DDBJ whole genome shotgun (WGS) entry which is preliminary data.</text>
</comment>
<dbReference type="RefSeq" id="WP_131927395.1">
    <property type="nucleotide sequence ID" value="NZ_SLXB01000031.1"/>
</dbReference>
<dbReference type="AlphaFoldDB" id="A0A4R2LGX0"/>
<gene>
    <name evidence="1" type="ORF">EV202_13111</name>
</gene>
<dbReference type="Proteomes" id="UP000295600">
    <property type="component" value="Unassembled WGS sequence"/>
</dbReference>
<sequence>MYKFDDIDITSLGAMPGKVPGECLAISGVFDLPKRVGETEYNWGTSIEPFVEEADIKLDGRTITLVCVVNHGMVEEFKQHAIACRKLTTDFGVFDVIQRDAIFVERHANICIVTVKLWQPEYIPVELTVNPSGGAYMLIGLFNLADDFGVYMKYKSGVRDTSKRIEVQTTSLYSSSMYREPQELSFSCFLKAGTMQEAYSKMMQFHALCVSPGIKMFTDAENKQHKIYFKDEIRCKTIADGLLSFDLKMRKLND</sequence>
<proteinExistence type="predicted"/>
<organism evidence="1 2">
    <name type="scientific">Prevotella heparinolytica</name>
    <dbReference type="NCBI Taxonomy" id="28113"/>
    <lineage>
        <taxon>Bacteria</taxon>
        <taxon>Pseudomonadati</taxon>
        <taxon>Bacteroidota</taxon>
        <taxon>Bacteroidia</taxon>
        <taxon>Bacteroidales</taxon>
        <taxon>Bacteroidaceae</taxon>
        <taxon>Bacteroides</taxon>
    </lineage>
</organism>
<evidence type="ECO:0000313" key="2">
    <source>
        <dbReference type="Proteomes" id="UP000295600"/>
    </source>
</evidence>
<evidence type="ECO:0000313" key="1">
    <source>
        <dbReference type="EMBL" id="TCO87466.1"/>
    </source>
</evidence>
<dbReference type="EMBL" id="SLXB01000031">
    <property type="protein sequence ID" value="TCO87466.1"/>
    <property type="molecule type" value="Genomic_DNA"/>
</dbReference>
<reference evidence="1 2" key="1">
    <citation type="submission" date="2019-03" db="EMBL/GenBank/DDBJ databases">
        <title>Genomic Encyclopedia of Type Strains, Phase IV (KMG-IV): sequencing the most valuable type-strain genomes for metagenomic binning, comparative biology and taxonomic classification.</title>
        <authorList>
            <person name="Goeker M."/>
        </authorList>
    </citation>
    <scope>NUCLEOTIDE SEQUENCE [LARGE SCALE GENOMIC DNA]</scope>
    <source>
        <strain evidence="1 2">DSM 23917</strain>
    </source>
</reference>
<protein>
    <submittedName>
        <fullName evidence="1">Uncharacterized protein</fullName>
    </submittedName>
</protein>